<gene>
    <name evidence="8" type="ORF">AGLY_014406</name>
</gene>
<evidence type="ECO:0000313" key="9">
    <source>
        <dbReference type="Proteomes" id="UP000475862"/>
    </source>
</evidence>
<dbReference type="GO" id="GO:0016020">
    <property type="term" value="C:membrane"/>
    <property type="evidence" value="ECO:0007669"/>
    <property type="project" value="UniProtKB-SubCell"/>
</dbReference>
<name>A0A6G0T3S1_APHGL</name>
<dbReference type="GO" id="GO:0005739">
    <property type="term" value="C:mitochondrion"/>
    <property type="evidence" value="ECO:0007669"/>
    <property type="project" value="TreeGrafter"/>
</dbReference>
<sequence>MTKKISFREDPALYLRLCSHIRFAFPLQPTYQQVEIVIRSQNRTNETLIKSNITLRKLTVPTTKSIVEHKLPNLEQSPIMAHFKWYRYCSNTYPIRTNLVQTGLLFGFGDFMAQIAVEKRKPNEIDWLRTVRYASIGCAVGPTLGMWYKTLDKLGTKNTIPLVTKKILVDQLIASPIINGAVMTMSRVFSGDEWPQIQNKLEDNYVKVMLTSYLIWPAVQAFNFSIVPQQYRVLTVQIVSLAWNTYLSYMSVGGGKSEQT</sequence>
<keyword evidence="4" id="KW-1133">Transmembrane helix</keyword>
<evidence type="ECO:0000256" key="7">
    <source>
        <dbReference type="RuleBase" id="RU363053"/>
    </source>
</evidence>
<dbReference type="PANTHER" id="PTHR11266">
    <property type="entry name" value="PEROXISOMAL MEMBRANE PROTEIN 2, PXMP2 MPV17"/>
    <property type="match status" value="1"/>
</dbReference>
<evidence type="ECO:0000256" key="4">
    <source>
        <dbReference type="ARBA" id="ARBA00022989"/>
    </source>
</evidence>
<comment type="caution">
    <text evidence="8">The sequence shown here is derived from an EMBL/GenBank/DDBJ whole genome shotgun (WGS) entry which is preliminary data.</text>
</comment>
<evidence type="ECO:0000256" key="5">
    <source>
        <dbReference type="ARBA" id="ARBA00023136"/>
    </source>
</evidence>
<organism evidence="8 9">
    <name type="scientific">Aphis glycines</name>
    <name type="common">Soybean aphid</name>
    <dbReference type="NCBI Taxonomy" id="307491"/>
    <lineage>
        <taxon>Eukaryota</taxon>
        <taxon>Metazoa</taxon>
        <taxon>Ecdysozoa</taxon>
        <taxon>Arthropoda</taxon>
        <taxon>Hexapoda</taxon>
        <taxon>Insecta</taxon>
        <taxon>Pterygota</taxon>
        <taxon>Neoptera</taxon>
        <taxon>Paraneoptera</taxon>
        <taxon>Hemiptera</taxon>
        <taxon>Sternorrhyncha</taxon>
        <taxon>Aphidomorpha</taxon>
        <taxon>Aphidoidea</taxon>
        <taxon>Aphididae</taxon>
        <taxon>Aphidini</taxon>
        <taxon>Aphis</taxon>
        <taxon>Aphis</taxon>
    </lineage>
</organism>
<comment type="subcellular location">
    <subcellularLocation>
        <location evidence="1">Membrane</location>
        <topology evidence="1">Multi-pass membrane protein</topology>
    </subcellularLocation>
</comment>
<comment type="similarity">
    <text evidence="2 7">Belongs to the peroxisomal membrane protein PXMP2/4 family.</text>
</comment>
<dbReference type="PANTHER" id="PTHR11266:SF17">
    <property type="entry name" value="PROTEIN MPV17"/>
    <property type="match status" value="1"/>
</dbReference>
<keyword evidence="9" id="KW-1185">Reference proteome</keyword>
<proteinExistence type="inferred from homology"/>
<dbReference type="EMBL" id="VYZN01000063">
    <property type="protein sequence ID" value="KAE9525162.1"/>
    <property type="molecule type" value="Genomic_DNA"/>
</dbReference>
<accession>A0A6G0T3S1</accession>
<evidence type="ECO:0000256" key="2">
    <source>
        <dbReference type="ARBA" id="ARBA00006824"/>
    </source>
</evidence>
<reference evidence="8 9" key="1">
    <citation type="submission" date="2019-08" db="EMBL/GenBank/DDBJ databases">
        <title>The genome of the soybean aphid Biotype 1, its phylome, world population structure and adaptation to the North American continent.</title>
        <authorList>
            <person name="Giordano R."/>
            <person name="Donthu R.K."/>
            <person name="Hernandez A.G."/>
            <person name="Wright C.L."/>
            <person name="Zimin A.V."/>
        </authorList>
    </citation>
    <scope>NUCLEOTIDE SEQUENCE [LARGE SCALE GENOMIC DNA]</scope>
    <source>
        <tissue evidence="8">Whole aphids</tissue>
    </source>
</reference>
<keyword evidence="5" id="KW-0472">Membrane</keyword>
<evidence type="ECO:0000256" key="1">
    <source>
        <dbReference type="ARBA" id="ARBA00004141"/>
    </source>
</evidence>
<evidence type="ECO:0000256" key="6">
    <source>
        <dbReference type="ARBA" id="ARBA00049743"/>
    </source>
</evidence>
<dbReference type="InterPro" id="IPR007248">
    <property type="entry name" value="Mpv17_PMP22"/>
</dbReference>
<dbReference type="Pfam" id="PF04117">
    <property type="entry name" value="Mpv17_PMP22"/>
    <property type="match status" value="1"/>
</dbReference>
<keyword evidence="3" id="KW-0812">Transmembrane</keyword>
<evidence type="ECO:0000256" key="3">
    <source>
        <dbReference type="ARBA" id="ARBA00022692"/>
    </source>
</evidence>
<evidence type="ECO:0000313" key="8">
    <source>
        <dbReference type="EMBL" id="KAE9525162.1"/>
    </source>
</evidence>
<dbReference type="Proteomes" id="UP000475862">
    <property type="component" value="Unassembled WGS sequence"/>
</dbReference>
<protein>
    <recommendedName>
        <fullName evidence="6">Mitochondrial inner membrane protein Mpv17</fullName>
    </recommendedName>
</protein>
<dbReference type="AlphaFoldDB" id="A0A6G0T3S1"/>
<dbReference type="OrthoDB" id="430207at2759"/>